<dbReference type="AlphaFoldDB" id="A0A5M4FHK4"/>
<dbReference type="OrthoDB" id="4578408at2"/>
<accession>A0A5M4FHK4</accession>
<organism evidence="1 2">
    <name type="scientific">Aeromicrobium ginsengisoli</name>
    <dbReference type="NCBI Taxonomy" id="363867"/>
    <lineage>
        <taxon>Bacteria</taxon>
        <taxon>Bacillati</taxon>
        <taxon>Actinomycetota</taxon>
        <taxon>Actinomycetes</taxon>
        <taxon>Propionibacteriales</taxon>
        <taxon>Nocardioidaceae</taxon>
        <taxon>Aeromicrobium</taxon>
    </lineage>
</organism>
<keyword evidence="2" id="KW-1185">Reference proteome</keyword>
<reference evidence="1" key="1">
    <citation type="submission" date="2019-09" db="EMBL/GenBank/DDBJ databases">
        <authorList>
            <person name="Li J."/>
        </authorList>
    </citation>
    <scope>NUCLEOTIDE SEQUENCE [LARGE SCALE GENOMIC DNA]</scope>
    <source>
        <strain evidence="1">JCM 14732</strain>
    </source>
</reference>
<evidence type="ECO:0000313" key="2">
    <source>
        <dbReference type="Proteomes" id="UP000380867"/>
    </source>
</evidence>
<gene>
    <name evidence="1" type="ORF">ESP70_002580</name>
</gene>
<proteinExistence type="predicted"/>
<protein>
    <submittedName>
        <fullName evidence="1">Uncharacterized protein</fullName>
    </submittedName>
</protein>
<comment type="caution">
    <text evidence="1">The sequence shown here is derived from an EMBL/GenBank/DDBJ whole genome shotgun (WGS) entry which is preliminary data.</text>
</comment>
<dbReference type="RefSeq" id="WP_149687801.1">
    <property type="nucleotide sequence ID" value="NZ_SDPQ02000001.1"/>
</dbReference>
<dbReference type="Proteomes" id="UP000380867">
    <property type="component" value="Unassembled WGS sequence"/>
</dbReference>
<dbReference type="EMBL" id="SDPQ02000001">
    <property type="protein sequence ID" value="KAA1399666.1"/>
    <property type="molecule type" value="Genomic_DNA"/>
</dbReference>
<name>A0A5M4FHK4_9ACTN</name>
<sequence>MTAEALREFDDTTLPNGSRGWTSFVDWLCAQTDSAESDWLELKSEIDPHAPTGLGKIVKFILGAANRDPEVAGRHLSGHALLVLGIQQGHRAGVPSVEDHILEQRMHKFLGHEGPGWDTVRLPGQDGKELLILIVNPPKQGDRPYPCRADGVGVATGDIYVRAKSQTRKATAADHDMLYRRGLPVSSPTELPSISVELTSPLSTYTHDEGAVDSAVSGFESALLYDLPSEVVARKEAAERHRVQVKNLRNSGGSLAGLELFKGQDTFGLFGLADTRAQLAALRPIAFPEIPTVRSMSAIAAKAQAFSHIEEDRSEDQFRSQVSDYIETLREALADCPDLVVRQVATKFEVLVSNTSDEPLEDLTVVLHIEGPIETLTHLSAGRARREEDMPLAPRTWGPRPRPKFDVTSFSNYRGVQPFTPAAPHVPGPNSATARTTGSVTLTLELASLRSREKVPIHGDEILIVRDSYVRTLHGTWEARARNLKGVLSGKITLAVSDPVDITDDLVGALEASRQEGILVVPSKDTA</sequence>
<evidence type="ECO:0000313" key="1">
    <source>
        <dbReference type="EMBL" id="KAA1399666.1"/>
    </source>
</evidence>